<dbReference type="Proteomes" id="UP000309566">
    <property type="component" value="Unassembled WGS sequence"/>
</dbReference>
<dbReference type="InterPro" id="IPR013325">
    <property type="entry name" value="RNA_pol_sigma_r2"/>
</dbReference>
<reference evidence="8 10" key="3">
    <citation type="submission" date="2019-04" db="EMBL/GenBank/DDBJ databases">
        <title>Microbes associate with the intestines of laboratory mice.</title>
        <authorList>
            <person name="Navarre W."/>
            <person name="Wong E."/>
            <person name="Huang K."/>
            <person name="Tropini C."/>
            <person name="Ng K."/>
            <person name="Yu B."/>
        </authorList>
    </citation>
    <scope>NUCLEOTIDE SEQUENCE [LARGE SCALE GENOMIC DNA]</scope>
    <source>
        <strain evidence="8 10">NM63_1-25</strain>
    </source>
</reference>
<dbReference type="InterPro" id="IPR013249">
    <property type="entry name" value="RNA_pol_sigma70_r4_t2"/>
</dbReference>
<keyword evidence="4" id="KW-0804">Transcription</keyword>
<evidence type="ECO:0000259" key="5">
    <source>
        <dbReference type="Pfam" id="PF04542"/>
    </source>
</evidence>
<dbReference type="EMBL" id="SRYX01000067">
    <property type="protein sequence ID" value="TGY30435.1"/>
    <property type="molecule type" value="Genomic_DNA"/>
</dbReference>
<reference evidence="7" key="2">
    <citation type="submission" date="2017-04" db="EMBL/GenBank/DDBJ databases">
        <title>Complete Genome Sequences of Twelve Strains of a Stable Defined Moderately Diverse Mouse Microbiota 2 (sDMDMm2).</title>
        <authorList>
            <person name="Uchimura Y."/>
            <person name="Wyss M."/>
            <person name="Brugiroux S."/>
            <person name="Limenitakis J.P."/>
            <person name="Stecher B."/>
            <person name="McCoy K.D."/>
            <person name="Macpherson A.J."/>
        </authorList>
    </citation>
    <scope>NUCLEOTIDE SEQUENCE</scope>
    <source>
        <strain evidence="7">I48</strain>
    </source>
</reference>
<dbReference type="RefSeq" id="WP_065539526.1">
    <property type="nucleotide sequence ID" value="NZ_CAPDLJ010000021.1"/>
</dbReference>
<dbReference type="Pfam" id="PF08281">
    <property type="entry name" value="Sigma70_r4_2"/>
    <property type="match status" value="1"/>
</dbReference>
<sequence>MSEEQIFDEAYKLYYRKCLLFARSYTHDIVQAEDIVAEAMIVLWEKLCNAEEIGATLPFLIGTIRNKILQYFRRETFKLKIHSVLEKDSMRELEMRISTLEECNPQELYSMDIQSILKESLKTMHSQTQTVFMLSRFAHKTNEEIARELGIGVKGVEYHITKALKKLRIDLKDFYPLLDVLL</sequence>
<evidence type="ECO:0000259" key="6">
    <source>
        <dbReference type="Pfam" id="PF08281"/>
    </source>
</evidence>
<feature type="domain" description="RNA polymerase sigma-70 region 2" evidence="5">
    <location>
        <begin position="11"/>
        <end position="76"/>
    </location>
</feature>
<name>A0A1C7H493_9BACE</name>
<dbReference type="AlphaFoldDB" id="A0A1C7H493"/>
<evidence type="ECO:0000256" key="4">
    <source>
        <dbReference type="ARBA" id="ARBA00023163"/>
    </source>
</evidence>
<dbReference type="Pfam" id="PF04542">
    <property type="entry name" value="Sigma70_r2"/>
    <property type="match status" value="1"/>
</dbReference>
<dbReference type="GO" id="GO:0016987">
    <property type="term" value="F:sigma factor activity"/>
    <property type="evidence" value="ECO:0007669"/>
    <property type="project" value="UniProtKB-KW"/>
</dbReference>
<organism evidence="7 9">
    <name type="scientific">Bacteroides caecimuris</name>
    <dbReference type="NCBI Taxonomy" id="1796613"/>
    <lineage>
        <taxon>Bacteria</taxon>
        <taxon>Pseudomonadati</taxon>
        <taxon>Bacteroidota</taxon>
        <taxon>Bacteroidia</taxon>
        <taxon>Bacteroidales</taxon>
        <taxon>Bacteroidaceae</taxon>
        <taxon>Bacteroides</taxon>
    </lineage>
</organism>
<dbReference type="InterPro" id="IPR013324">
    <property type="entry name" value="RNA_pol_sigma_r3/r4-like"/>
</dbReference>
<evidence type="ECO:0000313" key="9">
    <source>
        <dbReference type="Proteomes" id="UP000092631"/>
    </source>
</evidence>
<dbReference type="Gene3D" id="1.10.10.10">
    <property type="entry name" value="Winged helix-like DNA-binding domain superfamily/Winged helix DNA-binding domain"/>
    <property type="match status" value="1"/>
</dbReference>
<proteinExistence type="inferred from homology"/>
<dbReference type="SUPFAM" id="SSF88659">
    <property type="entry name" value="Sigma3 and sigma4 domains of RNA polymerase sigma factors"/>
    <property type="match status" value="1"/>
</dbReference>
<reference evidence="9" key="1">
    <citation type="submission" date="2016-04" db="EMBL/GenBank/DDBJ databases">
        <title>Complete Genome Sequences of Twelve Strains of a Stable Defined Moderately Diverse Mouse Microbiota 2 (sDMDMm2).</title>
        <authorList>
            <person name="Uchimura Y."/>
            <person name="Wyss M."/>
            <person name="Brugiroux S."/>
            <person name="Limenitakis J.P."/>
            <person name="Stecher B."/>
            <person name="McCoy K.D."/>
            <person name="Macpherson A.J."/>
        </authorList>
    </citation>
    <scope>NUCLEOTIDE SEQUENCE [LARGE SCALE GENOMIC DNA]</scope>
    <source>
        <strain evidence="9">I48</strain>
    </source>
</reference>
<evidence type="ECO:0000256" key="2">
    <source>
        <dbReference type="ARBA" id="ARBA00023015"/>
    </source>
</evidence>
<dbReference type="OrthoDB" id="1045557at2"/>
<dbReference type="InterPro" id="IPR007627">
    <property type="entry name" value="RNA_pol_sigma70_r2"/>
</dbReference>
<comment type="similarity">
    <text evidence="1">Belongs to the sigma-70 factor family. ECF subfamily.</text>
</comment>
<accession>A0A4S2CQG3</accession>
<dbReference type="PANTHER" id="PTHR43133">
    <property type="entry name" value="RNA POLYMERASE ECF-TYPE SIGMA FACTO"/>
    <property type="match status" value="1"/>
</dbReference>
<evidence type="ECO:0000256" key="3">
    <source>
        <dbReference type="ARBA" id="ARBA00023082"/>
    </source>
</evidence>
<dbReference type="Gene3D" id="1.10.1740.10">
    <property type="match status" value="1"/>
</dbReference>
<evidence type="ECO:0000313" key="10">
    <source>
        <dbReference type="Proteomes" id="UP000309566"/>
    </source>
</evidence>
<keyword evidence="3" id="KW-0731">Sigma factor</keyword>
<dbReference type="GeneID" id="82188440"/>
<dbReference type="InterPro" id="IPR014284">
    <property type="entry name" value="RNA_pol_sigma-70_dom"/>
</dbReference>
<dbReference type="InterPro" id="IPR014327">
    <property type="entry name" value="RNA_pol_sigma70_bacteroid"/>
</dbReference>
<dbReference type="InterPro" id="IPR039425">
    <property type="entry name" value="RNA_pol_sigma-70-like"/>
</dbReference>
<dbReference type="Proteomes" id="UP000092631">
    <property type="component" value="Chromosome"/>
</dbReference>
<evidence type="ECO:0000313" key="7">
    <source>
        <dbReference type="EMBL" id="ANU58701.1"/>
    </source>
</evidence>
<keyword evidence="9" id="KW-1185">Reference proteome</keyword>
<dbReference type="GO" id="GO:0003677">
    <property type="term" value="F:DNA binding"/>
    <property type="evidence" value="ECO:0007669"/>
    <property type="project" value="InterPro"/>
</dbReference>
<dbReference type="SUPFAM" id="SSF88946">
    <property type="entry name" value="Sigma2 domain of RNA polymerase sigma factors"/>
    <property type="match status" value="1"/>
</dbReference>
<dbReference type="EMBL" id="CP015401">
    <property type="protein sequence ID" value="ANU58701.1"/>
    <property type="molecule type" value="Genomic_DNA"/>
</dbReference>
<dbReference type="NCBIfam" id="TIGR02985">
    <property type="entry name" value="Sig70_bacteroi1"/>
    <property type="match status" value="1"/>
</dbReference>
<dbReference type="InterPro" id="IPR036388">
    <property type="entry name" value="WH-like_DNA-bd_sf"/>
</dbReference>
<accession>A0A1C7H493</accession>
<dbReference type="GO" id="GO:0006352">
    <property type="term" value="P:DNA-templated transcription initiation"/>
    <property type="evidence" value="ECO:0007669"/>
    <property type="project" value="InterPro"/>
</dbReference>
<feature type="domain" description="RNA polymerase sigma factor 70 region 4 type 2" evidence="6">
    <location>
        <begin position="117"/>
        <end position="167"/>
    </location>
</feature>
<gene>
    <name evidence="7" type="ORF">A4V03_14960</name>
    <name evidence="8" type="ORF">E5353_14700</name>
</gene>
<dbReference type="PANTHER" id="PTHR43133:SF46">
    <property type="entry name" value="RNA POLYMERASE SIGMA-70 FACTOR ECF SUBFAMILY"/>
    <property type="match status" value="1"/>
</dbReference>
<evidence type="ECO:0000256" key="1">
    <source>
        <dbReference type="ARBA" id="ARBA00010641"/>
    </source>
</evidence>
<dbReference type="NCBIfam" id="TIGR02937">
    <property type="entry name" value="sigma70-ECF"/>
    <property type="match status" value="1"/>
</dbReference>
<dbReference type="KEGG" id="bcae:A4V03_14960"/>
<keyword evidence="2" id="KW-0805">Transcription regulation</keyword>
<protein>
    <submittedName>
        <fullName evidence="8">RNA polymerase sigma-70 factor</fullName>
    </submittedName>
    <submittedName>
        <fullName evidence="7">RNA polymerase subunit sigma-70</fullName>
    </submittedName>
</protein>
<evidence type="ECO:0000313" key="8">
    <source>
        <dbReference type="EMBL" id="TGY30435.1"/>
    </source>
</evidence>